<evidence type="ECO:0008006" key="4">
    <source>
        <dbReference type="Google" id="ProtNLM"/>
    </source>
</evidence>
<reference evidence="2" key="1">
    <citation type="submission" date="2018-07" db="EMBL/GenBank/DDBJ databases">
        <authorList>
            <person name="Quirk P.G."/>
            <person name="Krulwich T.A."/>
        </authorList>
    </citation>
    <scope>NUCLEOTIDE SEQUENCE</scope>
    <source>
        <strain evidence="2">Anand</strain>
    </source>
</reference>
<evidence type="ECO:0000313" key="3">
    <source>
        <dbReference type="EMBL" id="SVP91930.1"/>
    </source>
</evidence>
<name>A0A3B0MVX6_THEAN</name>
<dbReference type="InterPro" id="IPR027417">
    <property type="entry name" value="P-loop_NTPase"/>
</dbReference>
<accession>A0A3B0MVX6</accession>
<dbReference type="AlphaFoldDB" id="A0A3B0MVX6"/>
<dbReference type="EMBL" id="UIVS01000002">
    <property type="protein sequence ID" value="SVP91930.1"/>
    <property type="molecule type" value="Genomic_DNA"/>
</dbReference>
<feature type="region of interest" description="Disordered" evidence="1">
    <location>
        <begin position="210"/>
        <end position="229"/>
    </location>
</feature>
<sequence>MYSKDSFLSVLRRRKKKFSLDSCPYISDSSIKNYTLNNILSISGPSRSGKSLLISHIIADLITTKDLQGKVVLIDTDNSFDLETLNHKIENKVLTEGDKNPESYLSNLLYLPVNNTYEFNLILKSLSFSLKFGALRIHSLVIDSVLSLQKWIVNYSTNESSLRKFCRFFKKIVTLCKAYAIFLIYTDSLDPEQKYKTLYAKVIDDTDNHLKYSPKNKTPSPESKTPTKTLSDYDLSDQNLYNDLLISLGATASNDYNHGWSSSPKSLDYNISSDYDRYNIDVIDGNMKGNIEVCDFIDDTMCIKSIIPENWIAKSDEVCMTDRVSLFMTISRNLDKNYISFVSNDYRNKSNISEENKEIKVKQVTRITSFNFKEIIESARYIPEQNIEPGEEIVDINHDGTADGKVDNPNISESKLENDKNIDNIDIKSNDRNEEKVKETPLRDLDSDLRSKITNDHHLKVYRIDSRIKLTECSYKLLNI</sequence>
<feature type="compositionally biased region" description="Basic and acidic residues" evidence="1">
    <location>
        <begin position="396"/>
        <end position="406"/>
    </location>
</feature>
<gene>
    <name evidence="2" type="ORF">TAT_000187100</name>
    <name evidence="3" type="ORF">TAV_000187300</name>
</gene>
<feature type="region of interest" description="Disordered" evidence="1">
    <location>
        <begin position="396"/>
        <end position="417"/>
    </location>
</feature>
<dbReference type="Gene3D" id="3.40.50.300">
    <property type="entry name" value="P-loop containing nucleotide triphosphate hydrolases"/>
    <property type="match status" value="1"/>
</dbReference>
<dbReference type="SUPFAM" id="SSF52540">
    <property type="entry name" value="P-loop containing nucleoside triphosphate hydrolases"/>
    <property type="match status" value="1"/>
</dbReference>
<evidence type="ECO:0000313" key="2">
    <source>
        <dbReference type="EMBL" id="SVP91660.1"/>
    </source>
</evidence>
<dbReference type="VEuPathDB" id="PiroplasmaDB:TA12290"/>
<protein>
    <recommendedName>
        <fullName evidence="4">DNA recombination and repair protein Rad51-like C-terminal domain-containing protein</fullName>
    </recommendedName>
</protein>
<dbReference type="EMBL" id="UIVT01000002">
    <property type="protein sequence ID" value="SVP91660.1"/>
    <property type="molecule type" value="Genomic_DNA"/>
</dbReference>
<feature type="compositionally biased region" description="Low complexity" evidence="1">
    <location>
        <begin position="213"/>
        <end position="229"/>
    </location>
</feature>
<proteinExistence type="predicted"/>
<evidence type="ECO:0000256" key="1">
    <source>
        <dbReference type="SAM" id="MobiDB-lite"/>
    </source>
</evidence>
<organism evidence="2">
    <name type="scientific">Theileria annulata</name>
    <dbReference type="NCBI Taxonomy" id="5874"/>
    <lineage>
        <taxon>Eukaryota</taxon>
        <taxon>Sar</taxon>
        <taxon>Alveolata</taxon>
        <taxon>Apicomplexa</taxon>
        <taxon>Aconoidasida</taxon>
        <taxon>Piroplasmida</taxon>
        <taxon>Theileriidae</taxon>
        <taxon>Theileria</taxon>
    </lineage>
</organism>